<accession>A0ABQ7FSF6</accession>
<sequence>MAPQATLPQMVSILQYGQHSCKSCLLSKRLKGIAPCQ</sequence>
<name>A0ABQ7FSF6_DUNSA</name>
<proteinExistence type="predicted"/>
<organism evidence="1 2">
    <name type="scientific">Dunaliella salina</name>
    <name type="common">Green alga</name>
    <name type="synonym">Protococcus salinus</name>
    <dbReference type="NCBI Taxonomy" id="3046"/>
    <lineage>
        <taxon>Eukaryota</taxon>
        <taxon>Viridiplantae</taxon>
        <taxon>Chlorophyta</taxon>
        <taxon>core chlorophytes</taxon>
        <taxon>Chlorophyceae</taxon>
        <taxon>CS clade</taxon>
        <taxon>Chlamydomonadales</taxon>
        <taxon>Dunaliellaceae</taxon>
        <taxon>Dunaliella</taxon>
    </lineage>
</organism>
<gene>
    <name evidence="1" type="ORF">DUNSADRAFT_11937</name>
</gene>
<protein>
    <submittedName>
        <fullName evidence="1">Uncharacterized protein</fullName>
    </submittedName>
</protein>
<reference evidence="1" key="1">
    <citation type="submission" date="2017-08" db="EMBL/GenBank/DDBJ databases">
        <authorList>
            <person name="Polle J.E."/>
            <person name="Barry K."/>
            <person name="Cushman J."/>
            <person name="Schmutz J."/>
            <person name="Tran D."/>
            <person name="Hathwaick L.T."/>
            <person name="Yim W.C."/>
            <person name="Jenkins J."/>
            <person name="Mckie-Krisberg Z.M."/>
            <person name="Prochnik S."/>
            <person name="Lindquist E."/>
            <person name="Dockter R.B."/>
            <person name="Adam C."/>
            <person name="Molina H."/>
            <person name="Bunkerborg J."/>
            <person name="Jin E."/>
            <person name="Buchheim M."/>
            <person name="Magnuson J."/>
        </authorList>
    </citation>
    <scope>NUCLEOTIDE SEQUENCE</scope>
    <source>
        <strain evidence="1">CCAP 19/18</strain>
    </source>
</reference>
<dbReference type="EMBL" id="MU073911">
    <property type="protein sequence ID" value="KAF5825302.1"/>
    <property type="molecule type" value="Genomic_DNA"/>
</dbReference>
<evidence type="ECO:0000313" key="1">
    <source>
        <dbReference type="EMBL" id="KAF5825302.1"/>
    </source>
</evidence>
<evidence type="ECO:0000313" key="2">
    <source>
        <dbReference type="Proteomes" id="UP000815325"/>
    </source>
</evidence>
<comment type="caution">
    <text evidence="1">The sequence shown here is derived from an EMBL/GenBank/DDBJ whole genome shotgun (WGS) entry which is preliminary data.</text>
</comment>
<dbReference type="Proteomes" id="UP000815325">
    <property type="component" value="Unassembled WGS sequence"/>
</dbReference>
<keyword evidence="2" id="KW-1185">Reference proteome</keyword>